<dbReference type="Proteomes" id="UP001140562">
    <property type="component" value="Unassembled WGS sequence"/>
</dbReference>
<reference evidence="2" key="1">
    <citation type="submission" date="2022-10" db="EMBL/GenBank/DDBJ databases">
        <title>Tapping the CABI collections for fungal endophytes: first genome assemblies for Collariella, Neodidymelliopsis, Ascochyta clinopodiicola, Didymella pomorum, Didymosphaeria variabile, Neocosmospora piperis and Neocucurbitaria cava.</title>
        <authorList>
            <person name="Hill R."/>
        </authorList>
    </citation>
    <scope>NUCLEOTIDE SEQUENCE</scope>
    <source>
        <strain evidence="2">IMI 360193</strain>
    </source>
</reference>
<evidence type="ECO:0000256" key="1">
    <source>
        <dbReference type="SAM" id="MobiDB-lite"/>
    </source>
</evidence>
<dbReference type="AlphaFoldDB" id="A0A9W9BWQ4"/>
<organism evidence="2 3">
    <name type="scientific">Didymella glomerata</name>
    <dbReference type="NCBI Taxonomy" id="749621"/>
    <lineage>
        <taxon>Eukaryota</taxon>
        <taxon>Fungi</taxon>
        <taxon>Dikarya</taxon>
        <taxon>Ascomycota</taxon>
        <taxon>Pezizomycotina</taxon>
        <taxon>Dothideomycetes</taxon>
        <taxon>Pleosporomycetidae</taxon>
        <taxon>Pleosporales</taxon>
        <taxon>Pleosporineae</taxon>
        <taxon>Didymellaceae</taxon>
        <taxon>Didymella</taxon>
    </lineage>
</organism>
<proteinExistence type="predicted"/>
<feature type="compositionally biased region" description="Acidic residues" evidence="1">
    <location>
        <begin position="85"/>
        <end position="107"/>
    </location>
</feature>
<gene>
    <name evidence="2" type="ORF">N0V87_009696</name>
</gene>
<dbReference type="EMBL" id="JAPEUV010000177">
    <property type="protein sequence ID" value="KAJ4330801.1"/>
    <property type="molecule type" value="Genomic_DNA"/>
</dbReference>
<comment type="caution">
    <text evidence="2">The sequence shown here is derived from an EMBL/GenBank/DDBJ whole genome shotgun (WGS) entry which is preliminary data.</text>
</comment>
<accession>A0A9W9BWQ4</accession>
<protein>
    <submittedName>
        <fullName evidence="2">Uncharacterized protein</fullName>
    </submittedName>
</protein>
<sequence length="139" mass="15306">MPPRFPTRPGCILVERTPRGPVRSFDYLNDEAILEFLKQDAGAISNDASEYLDSVQRCHAGSFTRADGNESAGNLAAYNSSEGGFDSDEGEEDPGDEDNEADDGAELEPDLESMFLNHTVFHLRLEILQNSPKMRPLVS</sequence>
<evidence type="ECO:0000313" key="2">
    <source>
        <dbReference type="EMBL" id="KAJ4330801.1"/>
    </source>
</evidence>
<name>A0A9W9BWQ4_9PLEO</name>
<keyword evidence="3" id="KW-1185">Reference proteome</keyword>
<dbReference type="OrthoDB" id="10559733at2759"/>
<evidence type="ECO:0000313" key="3">
    <source>
        <dbReference type="Proteomes" id="UP001140562"/>
    </source>
</evidence>
<feature type="region of interest" description="Disordered" evidence="1">
    <location>
        <begin position="63"/>
        <end position="107"/>
    </location>
</feature>